<dbReference type="InterPro" id="IPR024752">
    <property type="entry name" value="Myb/SANT-like_dom"/>
</dbReference>
<feature type="domain" description="Myb/SANT-like" evidence="2">
    <location>
        <begin position="6"/>
        <end position="92"/>
    </location>
</feature>
<name>A0A9Q1JPH9_9CARY</name>
<evidence type="ECO:0000313" key="3">
    <source>
        <dbReference type="EMBL" id="KAJ8428616.1"/>
    </source>
</evidence>
<proteinExistence type="predicted"/>
<dbReference type="PANTHER" id="PTHR47584:SF19">
    <property type="entry name" value="L10-INTERACTING MYB DOMAIN-CONTAINING PROTEIN-LIKE"/>
    <property type="match status" value="1"/>
</dbReference>
<keyword evidence="4" id="KW-1185">Reference proteome</keyword>
<dbReference type="PANTHER" id="PTHR47584">
    <property type="match status" value="1"/>
</dbReference>
<protein>
    <recommendedName>
        <fullName evidence="2">Myb/SANT-like domain-containing protein</fullName>
    </recommendedName>
</protein>
<organism evidence="3 4">
    <name type="scientific">Carnegiea gigantea</name>
    <dbReference type="NCBI Taxonomy" id="171969"/>
    <lineage>
        <taxon>Eukaryota</taxon>
        <taxon>Viridiplantae</taxon>
        <taxon>Streptophyta</taxon>
        <taxon>Embryophyta</taxon>
        <taxon>Tracheophyta</taxon>
        <taxon>Spermatophyta</taxon>
        <taxon>Magnoliopsida</taxon>
        <taxon>eudicotyledons</taxon>
        <taxon>Gunneridae</taxon>
        <taxon>Pentapetalae</taxon>
        <taxon>Caryophyllales</taxon>
        <taxon>Cactineae</taxon>
        <taxon>Cactaceae</taxon>
        <taxon>Cactoideae</taxon>
        <taxon>Echinocereeae</taxon>
        <taxon>Carnegiea</taxon>
    </lineage>
</organism>
<dbReference type="OrthoDB" id="118608at2759"/>
<dbReference type="Proteomes" id="UP001153076">
    <property type="component" value="Unassembled WGS sequence"/>
</dbReference>
<gene>
    <name evidence="3" type="ORF">Cgig2_009142</name>
</gene>
<accession>A0A9Q1JPH9</accession>
<dbReference type="EMBL" id="JAKOGI010000988">
    <property type="protein sequence ID" value="KAJ8428616.1"/>
    <property type="molecule type" value="Genomic_DNA"/>
</dbReference>
<comment type="caution">
    <text evidence="3">The sequence shown here is derived from an EMBL/GenBank/DDBJ whole genome shotgun (WGS) entry which is preliminary data.</text>
</comment>
<sequence>MASRMNWKAEETDKFIELLCETKAKGKDTYYSKIREQMKAHGYPPRSDQQMKNHYDGWGRKIKVLDHLLSLTGVGWDPAKQLPVVDDECWQEIVEAPGYWSHELCSGNELHPERDDEEVQCQIAEERRSPPGSSRKRKSEGQTSESSKRQMYLKATTELIRLMHVKYLKEVDVKSEPSIYVKVAARLEELPLVTQRGPSFMFQVMELIKTSGEMEYFLSFKTEDLAWCYITNRVNEARWGMDDEENVLCVMLLDDVDDLTSEPPSIPRLPRL</sequence>
<reference evidence="3" key="1">
    <citation type="submission" date="2022-04" db="EMBL/GenBank/DDBJ databases">
        <title>Carnegiea gigantea Genome sequencing and assembly v2.</title>
        <authorList>
            <person name="Copetti D."/>
            <person name="Sanderson M.J."/>
            <person name="Burquez A."/>
            <person name="Wojciechowski M.F."/>
        </authorList>
    </citation>
    <scope>NUCLEOTIDE SEQUENCE</scope>
    <source>
        <strain evidence="3">SGP5-SGP5p</strain>
        <tissue evidence="3">Aerial part</tissue>
    </source>
</reference>
<evidence type="ECO:0000259" key="2">
    <source>
        <dbReference type="Pfam" id="PF12776"/>
    </source>
</evidence>
<dbReference type="AlphaFoldDB" id="A0A9Q1JPH9"/>
<evidence type="ECO:0000256" key="1">
    <source>
        <dbReference type="SAM" id="MobiDB-lite"/>
    </source>
</evidence>
<feature type="region of interest" description="Disordered" evidence="1">
    <location>
        <begin position="124"/>
        <end position="149"/>
    </location>
</feature>
<dbReference type="InterPro" id="IPR045026">
    <property type="entry name" value="LIMYB"/>
</dbReference>
<evidence type="ECO:0000313" key="4">
    <source>
        <dbReference type="Proteomes" id="UP001153076"/>
    </source>
</evidence>
<dbReference type="Pfam" id="PF12776">
    <property type="entry name" value="Myb_DNA-bind_3"/>
    <property type="match status" value="1"/>
</dbReference>